<dbReference type="Gene3D" id="1.10.10.10">
    <property type="entry name" value="Winged helix-like DNA-binding domain superfamily/Winged helix DNA-binding domain"/>
    <property type="match status" value="1"/>
</dbReference>
<evidence type="ECO:0000313" key="6">
    <source>
        <dbReference type="Proteomes" id="UP000182077"/>
    </source>
</evidence>
<keyword evidence="2" id="KW-0238">DNA-binding</keyword>
<feature type="domain" description="HTH arsR-type" evidence="4">
    <location>
        <begin position="23"/>
        <end position="118"/>
    </location>
</feature>
<dbReference type="Pfam" id="PF01022">
    <property type="entry name" value="HTH_5"/>
    <property type="match status" value="1"/>
</dbReference>
<dbReference type="GO" id="GO:0003700">
    <property type="term" value="F:DNA-binding transcription factor activity"/>
    <property type="evidence" value="ECO:0007669"/>
    <property type="project" value="InterPro"/>
</dbReference>
<evidence type="ECO:0000256" key="1">
    <source>
        <dbReference type="ARBA" id="ARBA00023015"/>
    </source>
</evidence>
<dbReference type="SMR" id="A0A1L8TMP5"/>
<dbReference type="STRING" id="249189.RV04_GL002080"/>
<keyword evidence="1" id="KW-0805">Transcription regulation</keyword>
<dbReference type="PANTHER" id="PTHR33154">
    <property type="entry name" value="TRANSCRIPTIONAL REGULATOR, ARSR FAMILY"/>
    <property type="match status" value="1"/>
</dbReference>
<dbReference type="InterPro" id="IPR001845">
    <property type="entry name" value="HTH_ArsR_DNA-bd_dom"/>
</dbReference>
<dbReference type="PANTHER" id="PTHR33154:SF18">
    <property type="entry name" value="ARSENICAL RESISTANCE OPERON REPRESSOR"/>
    <property type="match status" value="1"/>
</dbReference>
<protein>
    <submittedName>
        <fullName evidence="5">ArsR family transcriptional regulator</fullName>
    </submittedName>
</protein>
<organism evidence="5 6">
    <name type="scientific">Enterococcus hermanniensis</name>
    <dbReference type="NCBI Taxonomy" id="249189"/>
    <lineage>
        <taxon>Bacteria</taxon>
        <taxon>Bacillati</taxon>
        <taxon>Bacillota</taxon>
        <taxon>Bacilli</taxon>
        <taxon>Lactobacillales</taxon>
        <taxon>Enterococcaceae</taxon>
        <taxon>Enterococcus</taxon>
    </lineage>
</organism>
<dbReference type="Proteomes" id="UP000182077">
    <property type="component" value="Unassembled WGS sequence"/>
</dbReference>
<dbReference type="SMART" id="SM00418">
    <property type="entry name" value="HTH_ARSR"/>
    <property type="match status" value="1"/>
</dbReference>
<comment type="caution">
    <text evidence="5">The sequence shown here is derived from an EMBL/GenBank/DDBJ whole genome shotgun (WGS) entry which is preliminary data.</text>
</comment>
<evidence type="ECO:0000313" key="5">
    <source>
        <dbReference type="EMBL" id="OJG45364.1"/>
    </source>
</evidence>
<sequence>MKNEICEISCVHEDKVLLGKEKLQTEDISSLKSVFKILADENRLKIIYALSYEDELCVCDIAATIEASVATTSHHLLSLKKNGIVVSRKVGKLVYYSIKNDKFVQLLNSKLYLEDEVLV</sequence>
<dbReference type="SUPFAM" id="SSF46785">
    <property type="entry name" value="Winged helix' DNA-binding domain"/>
    <property type="match status" value="1"/>
</dbReference>
<dbReference type="RefSeq" id="WP_002406511.1">
    <property type="nucleotide sequence ID" value="NZ_JBHSHK010000022.1"/>
</dbReference>
<dbReference type="InterPro" id="IPR036390">
    <property type="entry name" value="WH_DNA-bd_sf"/>
</dbReference>
<evidence type="ECO:0000256" key="2">
    <source>
        <dbReference type="ARBA" id="ARBA00023125"/>
    </source>
</evidence>
<dbReference type="PROSITE" id="PS00846">
    <property type="entry name" value="HTH_ARSR_1"/>
    <property type="match status" value="1"/>
</dbReference>
<keyword evidence="6" id="KW-1185">Reference proteome</keyword>
<dbReference type="InterPro" id="IPR036388">
    <property type="entry name" value="WH-like_DNA-bd_sf"/>
</dbReference>
<dbReference type="PRINTS" id="PR00778">
    <property type="entry name" value="HTHARSR"/>
</dbReference>
<dbReference type="CDD" id="cd00090">
    <property type="entry name" value="HTH_ARSR"/>
    <property type="match status" value="1"/>
</dbReference>
<dbReference type="NCBIfam" id="NF033788">
    <property type="entry name" value="HTH_metalloreg"/>
    <property type="match status" value="1"/>
</dbReference>
<proteinExistence type="predicted"/>
<gene>
    <name evidence="5" type="ORF">RV04_GL002080</name>
</gene>
<keyword evidence="3" id="KW-0804">Transcription</keyword>
<accession>A0A1L8TMP5</accession>
<dbReference type="AlphaFoldDB" id="A0A1L8TMP5"/>
<dbReference type="OrthoDB" id="9794330at2"/>
<evidence type="ECO:0000256" key="3">
    <source>
        <dbReference type="ARBA" id="ARBA00023163"/>
    </source>
</evidence>
<reference evidence="5 6" key="1">
    <citation type="submission" date="2014-12" db="EMBL/GenBank/DDBJ databases">
        <title>Draft genome sequences of 29 type strains of Enterococci.</title>
        <authorList>
            <person name="Zhong Z."/>
            <person name="Sun Z."/>
            <person name="Liu W."/>
            <person name="Zhang W."/>
            <person name="Zhang H."/>
        </authorList>
    </citation>
    <scope>NUCLEOTIDE SEQUENCE [LARGE SCALE GENOMIC DNA]</scope>
    <source>
        <strain evidence="5 6">DSM 17122</strain>
    </source>
</reference>
<evidence type="ECO:0000259" key="4">
    <source>
        <dbReference type="PROSITE" id="PS50987"/>
    </source>
</evidence>
<dbReference type="PROSITE" id="PS50987">
    <property type="entry name" value="HTH_ARSR_2"/>
    <property type="match status" value="1"/>
</dbReference>
<dbReference type="InterPro" id="IPR051081">
    <property type="entry name" value="HTH_MetalResp_TranReg"/>
</dbReference>
<dbReference type="GO" id="GO:0003677">
    <property type="term" value="F:DNA binding"/>
    <property type="evidence" value="ECO:0007669"/>
    <property type="project" value="UniProtKB-KW"/>
</dbReference>
<dbReference type="GeneID" id="86909626"/>
<dbReference type="InterPro" id="IPR018334">
    <property type="entry name" value="ArsR_HTH"/>
</dbReference>
<dbReference type="EMBL" id="JXKQ01000006">
    <property type="protein sequence ID" value="OJG45364.1"/>
    <property type="molecule type" value="Genomic_DNA"/>
</dbReference>
<dbReference type="InterPro" id="IPR011991">
    <property type="entry name" value="ArsR-like_HTH"/>
</dbReference>
<name>A0A1L8TMP5_9ENTE</name>